<dbReference type="RefSeq" id="XP_045142767.1">
    <property type="nucleotide sequence ID" value="XM_045286832.1"/>
</dbReference>
<evidence type="ECO:0000313" key="1">
    <source>
        <dbReference type="Proteomes" id="UP000694863"/>
    </source>
</evidence>
<accession>A0AC55CTE1</accession>
<proteinExistence type="predicted"/>
<organism evidence="1 2">
    <name type="scientific">Echinops telfairi</name>
    <name type="common">Lesser hedgehog tenrec</name>
    <dbReference type="NCBI Taxonomy" id="9371"/>
    <lineage>
        <taxon>Eukaryota</taxon>
        <taxon>Metazoa</taxon>
        <taxon>Chordata</taxon>
        <taxon>Craniata</taxon>
        <taxon>Vertebrata</taxon>
        <taxon>Euteleostomi</taxon>
        <taxon>Mammalia</taxon>
        <taxon>Eutheria</taxon>
        <taxon>Afrotheria</taxon>
        <taxon>Tenrecidae</taxon>
        <taxon>Tenrecinae</taxon>
        <taxon>Echinops</taxon>
    </lineage>
</organism>
<sequence length="279" mass="31463">MYLKANLVCTKRSFVNPSNCPQILLEVQWSPLCDIPFPPTSSLCFYGTRLEELSIVAGTNDLISSYKDIKKVTKIILHKDFQKDKMDNDIALLMVNSPISFDAQETPICLPKHPIPSTWHECWVAGWGQTVADNKNSLTTDMMKAPMTIIDWERCSQIFPKLTKNMLCAGYKNESYDACQGDSGGPLVCTPGPGKEWYQVGIISWGRSCGLKGIPGMYTLLAKYDLWIQNVTELEGRPFNSEEMRAPNKQQQVRSLAAEFPKAINSRLWILLCLLPFML</sequence>
<reference evidence="2" key="1">
    <citation type="submission" date="2025-08" db="UniProtKB">
        <authorList>
            <consortium name="RefSeq"/>
        </authorList>
    </citation>
    <scope>IDENTIFICATION</scope>
</reference>
<gene>
    <name evidence="2" type="primary">PRSS55</name>
</gene>
<keyword evidence="2" id="KW-0378">Hydrolase</keyword>
<dbReference type="Proteomes" id="UP000694863">
    <property type="component" value="Unplaced"/>
</dbReference>
<evidence type="ECO:0000313" key="2">
    <source>
        <dbReference type="RefSeq" id="XP_045142767.1"/>
    </source>
</evidence>
<keyword evidence="1" id="KW-1185">Reference proteome</keyword>
<protein>
    <submittedName>
        <fullName evidence="2">Serine protease 55</fullName>
    </submittedName>
</protein>
<name>A0AC55CTE1_ECHTE</name>
<keyword evidence="2" id="KW-0645">Protease</keyword>